<keyword evidence="3" id="KW-1185">Reference proteome</keyword>
<dbReference type="InterPro" id="IPR018712">
    <property type="entry name" value="Tle1-like_cat"/>
</dbReference>
<dbReference type="Proteomes" id="UP000620046">
    <property type="component" value="Unassembled WGS sequence"/>
</dbReference>
<dbReference type="Pfam" id="PF09994">
    <property type="entry name" value="T6SS_Tle1-like_cat"/>
    <property type="match status" value="1"/>
</dbReference>
<dbReference type="EMBL" id="BMJA01000001">
    <property type="protein sequence ID" value="GGA22161.1"/>
    <property type="molecule type" value="Genomic_DNA"/>
</dbReference>
<gene>
    <name evidence="2" type="ORF">GCM10010981_07940</name>
</gene>
<reference evidence="3" key="1">
    <citation type="journal article" date="2019" name="Int. J. Syst. Evol. Microbiol.">
        <title>The Global Catalogue of Microorganisms (GCM) 10K type strain sequencing project: providing services to taxonomists for standard genome sequencing and annotation.</title>
        <authorList>
            <consortium name="The Broad Institute Genomics Platform"/>
            <consortium name="The Broad Institute Genome Sequencing Center for Infectious Disease"/>
            <person name="Wu L."/>
            <person name="Ma J."/>
        </authorList>
    </citation>
    <scope>NUCLEOTIDE SEQUENCE [LARGE SCALE GENOMIC DNA]</scope>
    <source>
        <strain evidence="3">CGMCC 1.15439</strain>
    </source>
</reference>
<dbReference type="RefSeq" id="WP_188792956.1">
    <property type="nucleotide sequence ID" value="NZ_BMJA01000001.1"/>
</dbReference>
<name>A0ABQ1FM41_9GAMM</name>
<evidence type="ECO:0000313" key="2">
    <source>
        <dbReference type="EMBL" id="GGA22161.1"/>
    </source>
</evidence>
<protein>
    <recommendedName>
        <fullName evidence="1">T6SS Phospholipase effector Tle1-like catalytic domain-containing protein</fullName>
    </recommendedName>
</protein>
<evidence type="ECO:0000259" key="1">
    <source>
        <dbReference type="Pfam" id="PF09994"/>
    </source>
</evidence>
<sequence>MTEKHRVGPDGILEDGTRLIPVTRQDFVLYDQAQQSLSHLSAPVLLHTDNPHERLFIANFDGTGNDAEHDPGHITTIGVFQSVLETLTNQNPHIASQYISGPGTQSHLLSRIADSALGYTYDRRVETMYGLFIRQVRQWREEDPDVQIRVVATGFSRGAEQAAGFTRLVHERGIQDPAGEKIHHHLFRSNTVTYNTPPLVAPGQIPQAVILIDPVGTGRPHSRDRQLPPSVVSGFQLTARDERRDAFPETLIIPLGTSDDGRFLDVTVPGAHSDLGGSYHHDGLAILNRNMAVDYLNALSDTPLLQKQAEPQDLQHYMIHRSEDHQVFYGTRYVREHGERAERGVQIGAPDCRATLACLPPEPVDAAMAAQLADRHPVSIAPLPSPPQAVSTLMQTAVEPPLEQQRLQELQQLQELLRWQRHPHMHDQATLQQREPMQGVEAATAHRVDVSAITSHSSIDDMFEALYQATVTEDHAAISAVSQAYRESQHGQAFLQMGRDYNQQREMEQQTIQQKMVRQGPAMSR</sequence>
<feature type="domain" description="T6SS Phospholipase effector Tle1-like catalytic" evidence="1">
    <location>
        <begin position="56"/>
        <end position="187"/>
    </location>
</feature>
<evidence type="ECO:0000313" key="3">
    <source>
        <dbReference type="Proteomes" id="UP000620046"/>
    </source>
</evidence>
<organism evidence="2 3">
    <name type="scientific">Dyella nitratireducens</name>
    <dbReference type="NCBI Taxonomy" id="1849580"/>
    <lineage>
        <taxon>Bacteria</taxon>
        <taxon>Pseudomonadati</taxon>
        <taxon>Pseudomonadota</taxon>
        <taxon>Gammaproteobacteria</taxon>
        <taxon>Lysobacterales</taxon>
        <taxon>Rhodanobacteraceae</taxon>
        <taxon>Dyella</taxon>
    </lineage>
</organism>
<proteinExistence type="predicted"/>
<accession>A0ABQ1FM41</accession>
<dbReference type="PANTHER" id="PTHR33840:SF1">
    <property type="entry name" value="TLE1 PHOSPHOLIPASE DOMAIN-CONTAINING PROTEIN"/>
    <property type="match status" value="1"/>
</dbReference>
<comment type="caution">
    <text evidence="2">The sequence shown here is derived from an EMBL/GenBank/DDBJ whole genome shotgun (WGS) entry which is preliminary data.</text>
</comment>
<dbReference type="PANTHER" id="PTHR33840">
    <property type="match status" value="1"/>
</dbReference>